<dbReference type="GO" id="GO:0046872">
    <property type="term" value="F:metal ion binding"/>
    <property type="evidence" value="ECO:0007669"/>
    <property type="project" value="UniProtKB-KW"/>
</dbReference>
<dbReference type="Pfam" id="PF00067">
    <property type="entry name" value="p450"/>
    <property type="match status" value="1"/>
</dbReference>
<reference evidence="8 9" key="1">
    <citation type="submission" date="2024-06" db="EMBL/GenBank/DDBJ databases">
        <title>A chromosome level genome sequence of Diviner's sage (Salvia divinorum).</title>
        <authorList>
            <person name="Ford S.A."/>
            <person name="Ro D.-K."/>
            <person name="Ness R.W."/>
            <person name="Phillips M.A."/>
        </authorList>
    </citation>
    <scope>NUCLEOTIDE SEQUENCE [LARGE SCALE GENOMIC DNA]</scope>
    <source>
        <strain evidence="8">SAF-2024a</strain>
        <tissue evidence="8">Leaf</tissue>
    </source>
</reference>
<accession>A0ABD1IKP6</accession>
<dbReference type="GO" id="GO:0016712">
    <property type="term" value="F:oxidoreductase activity, acting on paired donors, with incorporation or reduction of molecular oxygen, reduced flavin or flavoprotein as one donor, and incorporation of one atom of oxygen"/>
    <property type="evidence" value="ECO:0007669"/>
    <property type="project" value="UniProtKB-ARBA"/>
</dbReference>
<dbReference type="PANTHER" id="PTHR47955:SF15">
    <property type="entry name" value="CYTOCHROME P450 71A2-LIKE"/>
    <property type="match status" value="1"/>
</dbReference>
<keyword evidence="7" id="KW-0408">Iron</keyword>
<comment type="subcellular location">
    <subcellularLocation>
        <location evidence="2">Membrane</location>
        <topology evidence="2">Single-pass membrane protein</topology>
    </subcellularLocation>
</comment>
<organism evidence="8 9">
    <name type="scientific">Salvia divinorum</name>
    <name type="common">Maria pastora</name>
    <name type="synonym">Diviner's sage</name>
    <dbReference type="NCBI Taxonomy" id="28513"/>
    <lineage>
        <taxon>Eukaryota</taxon>
        <taxon>Viridiplantae</taxon>
        <taxon>Streptophyta</taxon>
        <taxon>Embryophyta</taxon>
        <taxon>Tracheophyta</taxon>
        <taxon>Spermatophyta</taxon>
        <taxon>Magnoliopsida</taxon>
        <taxon>eudicotyledons</taxon>
        <taxon>Gunneridae</taxon>
        <taxon>Pentapetalae</taxon>
        <taxon>asterids</taxon>
        <taxon>lamiids</taxon>
        <taxon>Lamiales</taxon>
        <taxon>Lamiaceae</taxon>
        <taxon>Nepetoideae</taxon>
        <taxon>Mentheae</taxon>
        <taxon>Salviinae</taxon>
        <taxon>Salvia</taxon>
        <taxon>Salvia subgen. Calosphace</taxon>
    </lineage>
</organism>
<dbReference type="SUPFAM" id="SSF48264">
    <property type="entry name" value="Cytochrome P450"/>
    <property type="match status" value="1"/>
</dbReference>
<dbReference type="PRINTS" id="PR00463">
    <property type="entry name" value="EP450I"/>
</dbReference>
<dbReference type="PANTHER" id="PTHR47955">
    <property type="entry name" value="CYTOCHROME P450 FAMILY 71 PROTEIN"/>
    <property type="match status" value="1"/>
</dbReference>
<keyword evidence="4" id="KW-0349">Heme</keyword>
<comment type="caution">
    <text evidence="8">The sequence shown here is derived from an EMBL/GenBank/DDBJ whole genome shotgun (WGS) entry which is preliminary data.</text>
</comment>
<keyword evidence="9" id="KW-1185">Reference proteome</keyword>
<evidence type="ECO:0000313" key="8">
    <source>
        <dbReference type="EMBL" id="KAL1568304.1"/>
    </source>
</evidence>
<dbReference type="AlphaFoldDB" id="A0ABD1IKP6"/>
<evidence type="ECO:0000256" key="5">
    <source>
        <dbReference type="ARBA" id="ARBA00022723"/>
    </source>
</evidence>
<evidence type="ECO:0000256" key="2">
    <source>
        <dbReference type="ARBA" id="ARBA00004167"/>
    </source>
</evidence>
<evidence type="ECO:0000256" key="1">
    <source>
        <dbReference type="ARBA" id="ARBA00001971"/>
    </source>
</evidence>
<dbReference type="EMBL" id="JBEAFC010000002">
    <property type="protein sequence ID" value="KAL1568304.1"/>
    <property type="molecule type" value="Genomic_DNA"/>
</dbReference>
<evidence type="ECO:0000256" key="4">
    <source>
        <dbReference type="ARBA" id="ARBA00022617"/>
    </source>
</evidence>
<name>A0ABD1IKP6_SALDI</name>
<evidence type="ECO:0000256" key="6">
    <source>
        <dbReference type="ARBA" id="ARBA00023002"/>
    </source>
</evidence>
<comment type="cofactor">
    <cofactor evidence="1">
        <name>heme</name>
        <dbReference type="ChEBI" id="CHEBI:30413"/>
    </cofactor>
</comment>
<dbReference type="InterPro" id="IPR002401">
    <property type="entry name" value="Cyt_P450_E_grp-I"/>
</dbReference>
<gene>
    <name evidence="8" type="ORF">AAHA92_03685</name>
</gene>
<evidence type="ECO:0000256" key="7">
    <source>
        <dbReference type="ARBA" id="ARBA00023004"/>
    </source>
</evidence>
<evidence type="ECO:0000256" key="3">
    <source>
        <dbReference type="ARBA" id="ARBA00010617"/>
    </source>
</evidence>
<protein>
    <submittedName>
        <fullName evidence="8">Cytochrome P450 71A6-like</fullName>
    </submittedName>
</protein>
<keyword evidence="6" id="KW-0560">Oxidoreductase</keyword>
<dbReference type="GO" id="GO:0016114">
    <property type="term" value="P:terpenoid biosynthetic process"/>
    <property type="evidence" value="ECO:0007669"/>
    <property type="project" value="UniProtKB-ARBA"/>
</dbReference>
<dbReference type="InterPro" id="IPR001128">
    <property type="entry name" value="Cyt_P450"/>
</dbReference>
<dbReference type="Proteomes" id="UP001567538">
    <property type="component" value="Unassembled WGS sequence"/>
</dbReference>
<dbReference type="GO" id="GO:0016020">
    <property type="term" value="C:membrane"/>
    <property type="evidence" value="ECO:0007669"/>
    <property type="project" value="UniProtKB-SubCell"/>
</dbReference>
<proteinExistence type="inferred from homology"/>
<dbReference type="Gene3D" id="1.10.630.10">
    <property type="entry name" value="Cytochrome P450"/>
    <property type="match status" value="1"/>
</dbReference>
<evidence type="ECO:0000313" key="9">
    <source>
        <dbReference type="Proteomes" id="UP001567538"/>
    </source>
</evidence>
<keyword evidence="5" id="KW-0479">Metal-binding</keyword>
<dbReference type="InterPro" id="IPR036396">
    <property type="entry name" value="Cyt_P450_sf"/>
</dbReference>
<sequence length="136" mass="15587">MFGAGTNTTFTVLEWAMSELIRNPGTMKTLQYEVREVVGSKDEIDEQDLEKMPYLKAVLKKNLRLHSPAPLLVPSELTQDTKVLGYDVASGMRMMINGWAISRNPSLWKNIEESPPERFLEMSIDFRDLHFELTPL</sequence>
<comment type="similarity">
    <text evidence="3">Belongs to the cytochrome P450 family.</text>
</comment>